<organism evidence="1 2">
    <name type="scientific">Ectobacillus antri</name>
    <dbReference type="NCBI Taxonomy" id="2486280"/>
    <lineage>
        <taxon>Bacteria</taxon>
        <taxon>Bacillati</taxon>
        <taxon>Bacillota</taxon>
        <taxon>Bacilli</taxon>
        <taxon>Bacillales</taxon>
        <taxon>Bacillaceae</taxon>
        <taxon>Ectobacillus</taxon>
    </lineage>
</organism>
<name>A0ABT6H6U7_9BACI</name>
<dbReference type="EMBL" id="JARULN010000008">
    <property type="protein sequence ID" value="MDG5754400.1"/>
    <property type="molecule type" value="Genomic_DNA"/>
</dbReference>
<dbReference type="NCBIfam" id="TIGR03601">
    <property type="entry name" value="B_an_ocin"/>
    <property type="match status" value="1"/>
</dbReference>
<dbReference type="RefSeq" id="WP_124565726.1">
    <property type="nucleotide sequence ID" value="NZ_JARRRY010000007.1"/>
</dbReference>
<proteinExistence type="predicted"/>
<keyword evidence="2" id="KW-1185">Reference proteome</keyword>
<evidence type="ECO:0000313" key="2">
    <source>
        <dbReference type="Proteomes" id="UP001218246"/>
    </source>
</evidence>
<comment type="caution">
    <text evidence="1">The sequence shown here is derived from an EMBL/GenBank/DDBJ whole genome shotgun (WGS) entry which is preliminary data.</text>
</comment>
<evidence type="ECO:0000313" key="1">
    <source>
        <dbReference type="EMBL" id="MDG5754400.1"/>
    </source>
</evidence>
<sequence length="78" mass="8639">MEGTKMNQFQNELQSLPISDFQVTQPMMWDAQQQYHADMQRFACGGCFRCGGCGGCFRCGGCGGCGGCFRCFGCFFIF</sequence>
<accession>A0ABT6H6U7</accession>
<reference evidence="1 2" key="1">
    <citation type="submission" date="2023-04" db="EMBL/GenBank/DDBJ databases">
        <title>Ectobacillus antri isolated from activated sludge.</title>
        <authorList>
            <person name="Yan P."/>
            <person name="Liu X."/>
        </authorList>
    </citation>
    <scope>NUCLEOTIDE SEQUENCE [LARGE SCALE GENOMIC DNA]</scope>
    <source>
        <strain evidence="1 2">C18H</strain>
    </source>
</reference>
<gene>
    <name evidence="1" type="ORF">P6P90_10500</name>
</gene>
<dbReference type="InterPro" id="IPR019890">
    <property type="entry name" value="Bacteriocin/sonorensin"/>
</dbReference>
<dbReference type="Proteomes" id="UP001218246">
    <property type="component" value="Unassembled WGS sequence"/>
</dbReference>
<protein>
    <submittedName>
        <fullName evidence="1">Heterocycloanthracin/sonorensin family bacteriocin</fullName>
    </submittedName>
</protein>